<protein>
    <submittedName>
        <fullName evidence="1">Uncharacterized protein</fullName>
    </submittedName>
</protein>
<name>X1GS71_9ZZZZ</name>
<accession>X1GS71</accession>
<gene>
    <name evidence="1" type="ORF">S03H2_33163</name>
</gene>
<reference evidence="1" key="1">
    <citation type="journal article" date="2014" name="Front. Microbiol.">
        <title>High frequency of phylogenetically diverse reductive dehalogenase-homologous genes in deep subseafloor sedimentary metagenomes.</title>
        <authorList>
            <person name="Kawai M."/>
            <person name="Futagami T."/>
            <person name="Toyoda A."/>
            <person name="Takaki Y."/>
            <person name="Nishi S."/>
            <person name="Hori S."/>
            <person name="Arai W."/>
            <person name="Tsubouchi T."/>
            <person name="Morono Y."/>
            <person name="Uchiyama I."/>
            <person name="Ito T."/>
            <person name="Fujiyama A."/>
            <person name="Inagaki F."/>
            <person name="Takami H."/>
        </authorList>
    </citation>
    <scope>NUCLEOTIDE SEQUENCE</scope>
    <source>
        <strain evidence="1">Expedition CK06-06</strain>
    </source>
</reference>
<dbReference type="EMBL" id="BARU01020173">
    <property type="protein sequence ID" value="GAH60756.1"/>
    <property type="molecule type" value="Genomic_DNA"/>
</dbReference>
<dbReference type="AlphaFoldDB" id="X1GS71"/>
<sequence>QWTSIKSYCRYFNTDNFDCTNCKEYELRK</sequence>
<evidence type="ECO:0000313" key="1">
    <source>
        <dbReference type="EMBL" id="GAH60756.1"/>
    </source>
</evidence>
<proteinExistence type="predicted"/>
<comment type="caution">
    <text evidence="1">The sequence shown here is derived from an EMBL/GenBank/DDBJ whole genome shotgun (WGS) entry which is preliminary data.</text>
</comment>
<organism evidence="1">
    <name type="scientific">marine sediment metagenome</name>
    <dbReference type="NCBI Taxonomy" id="412755"/>
    <lineage>
        <taxon>unclassified sequences</taxon>
        <taxon>metagenomes</taxon>
        <taxon>ecological metagenomes</taxon>
    </lineage>
</organism>
<feature type="non-terminal residue" evidence="1">
    <location>
        <position position="1"/>
    </location>
</feature>